<feature type="region of interest" description="Disordered" evidence="6">
    <location>
        <begin position="1"/>
        <end position="28"/>
    </location>
</feature>
<evidence type="ECO:0000256" key="6">
    <source>
        <dbReference type="SAM" id="MobiDB-lite"/>
    </source>
</evidence>
<dbReference type="PROSITE" id="PS01359">
    <property type="entry name" value="ZF_PHD_1"/>
    <property type="match status" value="1"/>
</dbReference>
<evidence type="ECO:0000256" key="3">
    <source>
        <dbReference type="ARBA" id="ARBA00022833"/>
    </source>
</evidence>
<evidence type="ECO:0000259" key="7">
    <source>
        <dbReference type="PROSITE" id="PS50016"/>
    </source>
</evidence>
<protein>
    <recommendedName>
        <fullName evidence="7">PHD-type domain-containing protein</fullName>
    </recommendedName>
</protein>
<feature type="compositionally biased region" description="Polar residues" evidence="6">
    <location>
        <begin position="337"/>
        <end position="347"/>
    </location>
</feature>
<proteinExistence type="predicted"/>
<dbReference type="EMBL" id="JAWZYT010000875">
    <property type="protein sequence ID" value="KAK4317993.1"/>
    <property type="molecule type" value="Genomic_DNA"/>
</dbReference>
<dbReference type="InterPro" id="IPR001965">
    <property type="entry name" value="Znf_PHD"/>
</dbReference>
<dbReference type="Gene3D" id="3.30.40.10">
    <property type="entry name" value="Zinc/RING finger domain, C3HC4 (zinc finger)"/>
    <property type="match status" value="1"/>
</dbReference>
<feature type="compositionally biased region" description="Polar residues" evidence="6">
    <location>
        <begin position="8"/>
        <end position="28"/>
    </location>
</feature>
<keyword evidence="2 4" id="KW-0863">Zinc-finger</keyword>
<keyword evidence="3" id="KW-0862">Zinc</keyword>
<name>A0AAE1Q129_9EUCA</name>
<dbReference type="PROSITE" id="PS50016">
    <property type="entry name" value="ZF_PHD_2"/>
    <property type="match status" value="1"/>
</dbReference>
<evidence type="ECO:0000256" key="1">
    <source>
        <dbReference type="ARBA" id="ARBA00022723"/>
    </source>
</evidence>
<dbReference type="InterPro" id="IPR013083">
    <property type="entry name" value="Znf_RING/FYVE/PHD"/>
</dbReference>
<dbReference type="PANTHER" id="PTHR37445">
    <property type="entry name" value="PROTEIN CBG24663"/>
    <property type="match status" value="1"/>
</dbReference>
<dbReference type="Proteomes" id="UP001292094">
    <property type="component" value="Unassembled WGS sequence"/>
</dbReference>
<evidence type="ECO:0000256" key="4">
    <source>
        <dbReference type="PROSITE-ProRule" id="PRU00146"/>
    </source>
</evidence>
<accession>A0AAE1Q129</accession>
<evidence type="ECO:0000313" key="8">
    <source>
        <dbReference type="EMBL" id="KAK4317993.1"/>
    </source>
</evidence>
<dbReference type="SUPFAM" id="SSF57903">
    <property type="entry name" value="FYVE/PHD zinc finger"/>
    <property type="match status" value="1"/>
</dbReference>
<dbReference type="AlphaFoldDB" id="A0AAE1Q129"/>
<keyword evidence="1" id="KW-0479">Metal-binding</keyword>
<evidence type="ECO:0000313" key="9">
    <source>
        <dbReference type="Proteomes" id="UP001292094"/>
    </source>
</evidence>
<evidence type="ECO:0000256" key="5">
    <source>
        <dbReference type="SAM" id="Coils"/>
    </source>
</evidence>
<dbReference type="InterPro" id="IPR019787">
    <property type="entry name" value="Znf_PHD-finger"/>
</dbReference>
<feature type="region of interest" description="Disordered" evidence="6">
    <location>
        <begin position="335"/>
        <end position="354"/>
    </location>
</feature>
<comment type="caution">
    <text evidence="8">The sequence shown here is derived from an EMBL/GenBank/DDBJ whole genome shotgun (WGS) entry which is preliminary data.</text>
</comment>
<keyword evidence="5" id="KW-0175">Coiled coil</keyword>
<dbReference type="InterPro" id="IPR019786">
    <property type="entry name" value="Zinc_finger_PHD-type_CS"/>
</dbReference>
<evidence type="ECO:0000256" key="2">
    <source>
        <dbReference type="ARBA" id="ARBA00022771"/>
    </source>
</evidence>
<feature type="coiled-coil region" evidence="5">
    <location>
        <begin position="98"/>
        <end position="153"/>
    </location>
</feature>
<feature type="domain" description="PHD-type" evidence="7">
    <location>
        <begin position="37"/>
        <end position="97"/>
    </location>
</feature>
<keyword evidence="9" id="KW-1185">Reference proteome</keyword>
<sequence length="575" mass="66708">MAEKQGKKSSAPNRKDQPVSTTNKATITKTSAADEEDAVCVKCDKVVSAQDYAICCEICESWFHIACQKIPRPVYDYMVVEESGKQLHWNCSFCKHGYENMHRNLKRLEKQQEDITRKQEVIVAELCETKETVREKMEQVDTMENRVSTLEAKNLGVTDCIKQDETIKLSLITRVSELEAKFTGVESGHVGMDKQNTTSMKINQQQAQEQVETVIGEVYRRNTRVNNLVVHGVPEERSGTEEQGNEICMKYIQRIMEVCGVRDSSEKIEKVLRLGKTQQDKDRPLLIELKHNHTKAEIFKNISNLKGKEEFQSIRIQHDLTKIERQHEALLRKEAKNGQSQTVQGQDITRKREDDKGSTLDLIFSNDETIIEDISVDTSLGKSDHGCISFYCDVEELQETNRKTIYMYEKADYDKIRQRLDVDWEKFFEADTDIEGKWTKFKEKILSAVEECVPKRIVKEGCTKRRLNKNLPMNRKLWNKIKRKQRLWEQMNKLENSENDMEKRQYADISKEYKRVNNQSETRCRASTESVSAYPPSCLDIRIIVLSRATCVQPCPSDQLILCYQAPVLKFKEKE</sequence>
<dbReference type="GO" id="GO:0008270">
    <property type="term" value="F:zinc ion binding"/>
    <property type="evidence" value="ECO:0007669"/>
    <property type="project" value="UniProtKB-KW"/>
</dbReference>
<dbReference type="PANTHER" id="PTHR37445:SF3">
    <property type="entry name" value="ZINC FINGER PHD-TYPE DOMAIN-CONTAINING PROTEIN"/>
    <property type="match status" value="1"/>
</dbReference>
<dbReference type="SMART" id="SM00249">
    <property type="entry name" value="PHD"/>
    <property type="match status" value="1"/>
</dbReference>
<dbReference type="InterPro" id="IPR011011">
    <property type="entry name" value="Znf_FYVE_PHD"/>
</dbReference>
<gene>
    <name evidence="8" type="ORF">Pmani_010947</name>
</gene>
<reference evidence="8" key="1">
    <citation type="submission" date="2023-11" db="EMBL/GenBank/DDBJ databases">
        <title>Genome assemblies of two species of porcelain crab, Petrolisthes cinctipes and Petrolisthes manimaculis (Anomura: Porcellanidae).</title>
        <authorList>
            <person name="Angst P."/>
        </authorList>
    </citation>
    <scope>NUCLEOTIDE SEQUENCE</scope>
    <source>
        <strain evidence="8">PB745_02</strain>
        <tissue evidence="8">Gill</tissue>
    </source>
</reference>
<organism evidence="8 9">
    <name type="scientific">Petrolisthes manimaculis</name>
    <dbReference type="NCBI Taxonomy" id="1843537"/>
    <lineage>
        <taxon>Eukaryota</taxon>
        <taxon>Metazoa</taxon>
        <taxon>Ecdysozoa</taxon>
        <taxon>Arthropoda</taxon>
        <taxon>Crustacea</taxon>
        <taxon>Multicrustacea</taxon>
        <taxon>Malacostraca</taxon>
        <taxon>Eumalacostraca</taxon>
        <taxon>Eucarida</taxon>
        <taxon>Decapoda</taxon>
        <taxon>Pleocyemata</taxon>
        <taxon>Anomura</taxon>
        <taxon>Galatheoidea</taxon>
        <taxon>Porcellanidae</taxon>
        <taxon>Petrolisthes</taxon>
    </lineage>
</organism>